<reference evidence="1" key="1">
    <citation type="journal article" date="2007" name="Science">
        <title>Candidatus Chloracidobacterium thermophilum: an aerobic phototrophic Acidobacterium.</title>
        <authorList>
            <person name="Bryant D.A."/>
            <person name="Costas A.M."/>
            <person name="Maresca J.A."/>
            <person name="Chew A.G."/>
            <person name="Klatt C.G."/>
            <person name="Bateson M.M."/>
            <person name="Tallon L.J."/>
            <person name="Hostetler J."/>
            <person name="Nelson W.C."/>
            <person name="Heidelberg J.F."/>
            <person name="Ward D.M."/>
        </authorList>
    </citation>
    <scope>NUCLEOTIDE SEQUENCE</scope>
</reference>
<sequence length="356" mass="39829">MFSQYPCNQLEVGRQPVSALLPAGYVSAQSPEQGTPADVSDLPPWVVVYPNATFAARSSTSELPESGYMTLVTNDAASTIFDFYKQAYEEKINDSQFTVEFLALAPHYGELWLAGADNETVRVAIVSAAALASQNSALQASAKKTFIHVSYARSANLESAHRHPMSEIGELADLDFQPTHFECELEGDERFLFTREYLKAIHFVHRQHLTSRFLEFGPLVEAGPVRMPASEDTLAQLTKTPPWVVIYPGARLLARVANVKKASGLLMLLTDHSQEQVYAFYNRRLKELYLSFGLEQSSWSKDVEFSTAEWTNGSDKVLSVITLQDKSPQTVILLRYKGEAARAVKPHRRHPPTRRF</sequence>
<accession>A8DJS4</accession>
<proteinExistence type="predicted"/>
<dbReference type="AlphaFoldDB" id="A8DJS4"/>
<organism evidence="1">
    <name type="scientific">Chloracidobacterium thermophilum</name>
    <dbReference type="NCBI Taxonomy" id="458033"/>
    <lineage>
        <taxon>Bacteria</taxon>
        <taxon>Pseudomonadati</taxon>
        <taxon>Acidobacteriota</taxon>
        <taxon>Terriglobia</taxon>
        <taxon>Terriglobales</taxon>
        <taxon>Acidobacteriaceae</taxon>
        <taxon>Chloracidobacterium</taxon>
    </lineage>
</organism>
<evidence type="ECO:0000313" key="1">
    <source>
        <dbReference type="EMBL" id="ABV27257.1"/>
    </source>
</evidence>
<dbReference type="EMBL" id="EF531339">
    <property type="protein sequence ID" value="ABV27257.1"/>
    <property type="molecule type" value="Genomic_DNA"/>
</dbReference>
<protein>
    <submittedName>
        <fullName evidence="1">Uncharacterized protein</fullName>
    </submittedName>
</protein>
<name>A8DJS4_9BACT</name>
<gene>
    <name evidence="1" type="ORF">YS_M60-F11.167</name>
</gene>